<proteinExistence type="predicted"/>
<feature type="signal peptide" evidence="1">
    <location>
        <begin position="1"/>
        <end position="25"/>
    </location>
</feature>
<reference evidence="2 3" key="2">
    <citation type="journal article" date="2019" name="G3 (Bethesda)">
        <title>Hybrid Assembly of the Genome of the Entomopathogenic Nematode Steinernema carpocapsae Identifies the X-Chromosome.</title>
        <authorList>
            <person name="Serra L."/>
            <person name="Macchietto M."/>
            <person name="Macias-Munoz A."/>
            <person name="McGill C.J."/>
            <person name="Rodriguez I.M."/>
            <person name="Rodriguez B."/>
            <person name="Murad R."/>
            <person name="Mortazavi A."/>
        </authorList>
    </citation>
    <scope>NUCLEOTIDE SEQUENCE [LARGE SCALE GENOMIC DNA]</scope>
    <source>
        <strain evidence="2 3">ALL</strain>
    </source>
</reference>
<reference evidence="2 3" key="1">
    <citation type="journal article" date="2015" name="Genome Biol.">
        <title>Comparative genomics of Steinernema reveals deeply conserved gene regulatory networks.</title>
        <authorList>
            <person name="Dillman A.R."/>
            <person name="Macchietto M."/>
            <person name="Porter C.F."/>
            <person name="Rogers A."/>
            <person name="Williams B."/>
            <person name="Antoshechkin I."/>
            <person name="Lee M.M."/>
            <person name="Goodwin Z."/>
            <person name="Lu X."/>
            <person name="Lewis E.E."/>
            <person name="Goodrich-Blair H."/>
            <person name="Stock S.P."/>
            <person name="Adams B.J."/>
            <person name="Sternberg P.W."/>
            <person name="Mortazavi A."/>
        </authorList>
    </citation>
    <scope>NUCLEOTIDE SEQUENCE [LARGE SCALE GENOMIC DNA]</scope>
    <source>
        <strain evidence="2 3">ALL</strain>
    </source>
</reference>
<evidence type="ECO:0000313" key="2">
    <source>
        <dbReference type="EMBL" id="TKR73785.1"/>
    </source>
</evidence>
<dbReference type="EMBL" id="AZBU02000006">
    <property type="protein sequence ID" value="TKR73785.1"/>
    <property type="molecule type" value="Genomic_DNA"/>
</dbReference>
<keyword evidence="1" id="KW-0732">Signal</keyword>
<sequence>MTANAHPLVCGCFRVLMFVTREVFACDELWIVLPFLGHLWVESAKFEGACRQECHYITCNTNHAPLSTDLRDVKCP</sequence>
<dbReference type="Proteomes" id="UP000298663">
    <property type="component" value="Unassembled WGS sequence"/>
</dbReference>
<dbReference type="AlphaFoldDB" id="A0A4V6A130"/>
<accession>A0A4V6A130</accession>
<feature type="chain" id="PRO_5020676236" description="Secreted protein" evidence="1">
    <location>
        <begin position="26"/>
        <end position="76"/>
    </location>
</feature>
<gene>
    <name evidence="2" type="ORF">L596_021056</name>
</gene>
<organism evidence="2 3">
    <name type="scientific">Steinernema carpocapsae</name>
    <name type="common">Entomopathogenic nematode</name>
    <dbReference type="NCBI Taxonomy" id="34508"/>
    <lineage>
        <taxon>Eukaryota</taxon>
        <taxon>Metazoa</taxon>
        <taxon>Ecdysozoa</taxon>
        <taxon>Nematoda</taxon>
        <taxon>Chromadorea</taxon>
        <taxon>Rhabditida</taxon>
        <taxon>Tylenchina</taxon>
        <taxon>Panagrolaimomorpha</taxon>
        <taxon>Strongyloidoidea</taxon>
        <taxon>Steinernematidae</taxon>
        <taxon>Steinernema</taxon>
    </lineage>
</organism>
<evidence type="ECO:0008006" key="4">
    <source>
        <dbReference type="Google" id="ProtNLM"/>
    </source>
</evidence>
<evidence type="ECO:0000313" key="3">
    <source>
        <dbReference type="Proteomes" id="UP000298663"/>
    </source>
</evidence>
<evidence type="ECO:0000256" key="1">
    <source>
        <dbReference type="SAM" id="SignalP"/>
    </source>
</evidence>
<comment type="caution">
    <text evidence="2">The sequence shown here is derived from an EMBL/GenBank/DDBJ whole genome shotgun (WGS) entry which is preliminary data.</text>
</comment>
<name>A0A4V6A130_STECR</name>
<keyword evidence="3" id="KW-1185">Reference proteome</keyword>
<protein>
    <recommendedName>
        <fullName evidence="4">Secreted protein</fullName>
    </recommendedName>
</protein>